<sequence length="48" mass="5325">MNQSSICQQLFVEAGGLLHKQAHVVISNKCVMIKVLGIVKYNWAVTPQ</sequence>
<protein>
    <submittedName>
        <fullName evidence="1">Uncharacterized protein</fullName>
    </submittedName>
</protein>
<reference evidence="2" key="1">
    <citation type="journal article" date="2011" name="PLoS Genet.">
        <title>Genomic analysis of the necrotrophic fungal pathogens Sclerotinia sclerotiorum and Botrytis cinerea.</title>
        <authorList>
            <person name="Amselem J."/>
            <person name="Cuomo C.A."/>
            <person name="van Kan J.A."/>
            <person name="Viaud M."/>
            <person name="Benito E.P."/>
            <person name="Couloux A."/>
            <person name="Coutinho P.M."/>
            <person name="de Vries R.P."/>
            <person name="Dyer P.S."/>
            <person name="Fillinger S."/>
            <person name="Fournier E."/>
            <person name="Gout L."/>
            <person name="Hahn M."/>
            <person name="Kohn L."/>
            <person name="Lapalu N."/>
            <person name="Plummer K.M."/>
            <person name="Pradier J.M."/>
            <person name="Quevillon E."/>
            <person name="Sharon A."/>
            <person name="Simon A."/>
            <person name="ten Have A."/>
            <person name="Tudzynski B."/>
            <person name="Tudzynski P."/>
            <person name="Wincker P."/>
            <person name="Andrew M."/>
            <person name="Anthouard V."/>
            <person name="Beever R.E."/>
            <person name="Beffa R."/>
            <person name="Benoit I."/>
            <person name="Bouzid O."/>
            <person name="Brault B."/>
            <person name="Chen Z."/>
            <person name="Choquer M."/>
            <person name="Collemare J."/>
            <person name="Cotton P."/>
            <person name="Danchin E.G."/>
            <person name="Da Silva C."/>
            <person name="Gautier A."/>
            <person name="Giraud C."/>
            <person name="Giraud T."/>
            <person name="Gonzalez C."/>
            <person name="Grossetete S."/>
            <person name="Guldener U."/>
            <person name="Henrissat B."/>
            <person name="Howlett B.J."/>
            <person name="Kodira C."/>
            <person name="Kretschmer M."/>
            <person name="Lappartient A."/>
            <person name="Leroch M."/>
            <person name="Levis C."/>
            <person name="Mauceli E."/>
            <person name="Neuveglise C."/>
            <person name="Oeser B."/>
            <person name="Pearson M."/>
            <person name="Poulain J."/>
            <person name="Poussereau N."/>
            <person name="Quesneville H."/>
            <person name="Rascle C."/>
            <person name="Schumacher J."/>
            <person name="Segurens B."/>
            <person name="Sexton A."/>
            <person name="Silva E."/>
            <person name="Sirven C."/>
            <person name="Soanes D.M."/>
            <person name="Talbot N.J."/>
            <person name="Templeton M."/>
            <person name="Yandava C."/>
            <person name="Yarden O."/>
            <person name="Zeng Q."/>
            <person name="Rollins J.A."/>
            <person name="Lebrun M.H."/>
            <person name="Dickman M."/>
        </authorList>
    </citation>
    <scope>NUCLEOTIDE SEQUENCE [LARGE SCALE GENOMIC DNA]</scope>
    <source>
        <strain evidence="2">T4</strain>
    </source>
</reference>
<dbReference type="EMBL" id="FQ790326">
    <property type="protein sequence ID" value="CCD50529.1"/>
    <property type="molecule type" value="Genomic_DNA"/>
</dbReference>
<evidence type="ECO:0000313" key="1">
    <source>
        <dbReference type="EMBL" id="CCD50529.1"/>
    </source>
</evidence>
<dbReference type="InParanoid" id="G2YFI1"/>
<accession>G2YFI1</accession>
<dbReference type="Proteomes" id="UP000008177">
    <property type="component" value="Unplaced contigs"/>
</dbReference>
<proteinExistence type="predicted"/>
<gene>
    <name evidence="1" type="ORF">BofuT4_P089280.1</name>
</gene>
<evidence type="ECO:0000313" key="2">
    <source>
        <dbReference type="Proteomes" id="UP000008177"/>
    </source>
</evidence>
<dbReference type="AlphaFoldDB" id="G2YFI1"/>
<organism evidence="1 2">
    <name type="scientific">Botryotinia fuckeliana (strain T4)</name>
    <name type="common">Noble rot fungus</name>
    <name type="synonym">Botrytis cinerea</name>
    <dbReference type="NCBI Taxonomy" id="999810"/>
    <lineage>
        <taxon>Eukaryota</taxon>
        <taxon>Fungi</taxon>
        <taxon>Dikarya</taxon>
        <taxon>Ascomycota</taxon>
        <taxon>Pezizomycotina</taxon>
        <taxon>Leotiomycetes</taxon>
        <taxon>Helotiales</taxon>
        <taxon>Sclerotiniaceae</taxon>
        <taxon>Botrytis</taxon>
    </lineage>
</organism>
<name>G2YFI1_BOTF4</name>
<dbReference type="HOGENOM" id="CLU_3159885_0_0_1"/>